<organism evidence="14 15">
    <name type="scientific">Hyphopichia burtonii NRRL Y-1933</name>
    <dbReference type="NCBI Taxonomy" id="984485"/>
    <lineage>
        <taxon>Eukaryota</taxon>
        <taxon>Fungi</taxon>
        <taxon>Dikarya</taxon>
        <taxon>Ascomycota</taxon>
        <taxon>Saccharomycotina</taxon>
        <taxon>Pichiomycetes</taxon>
        <taxon>Debaryomycetaceae</taxon>
        <taxon>Hyphopichia</taxon>
    </lineage>
</organism>
<feature type="site" description="Cleavage (non-hydrolytic); by autocatalysis" evidence="11">
    <location>
        <begin position="1040"/>
        <end position="1041"/>
    </location>
</feature>
<dbReference type="EMBL" id="KV454540">
    <property type="protein sequence ID" value="ODV67967.1"/>
    <property type="molecule type" value="Genomic_DNA"/>
</dbReference>
<comment type="subunit">
    <text evidence="11">Heterodimer of a large membrane-associated beta subunit and a small pyruvoyl-containing alpha subunit. Interacts with pstB2. This interaction may be a means to structurally tether the donor membrane (ER) harboring PstB2 to acceptor membranes (Golgi/endosomes) harboring PSD2 during PtdSer transport to the site of PtdEtn synthesis.</text>
</comment>
<comment type="pathway">
    <text evidence="11">Phospholipid metabolism; phosphatidylethanolamine biosynthesis; phosphatidylethanolamine from CDP-diacylglycerol: step 2/2.</text>
</comment>
<dbReference type="RefSeq" id="XP_020077034.1">
    <property type="nucleotide sequence ID" value="XM_020218539.1"/>
</dbReference>
<keyword evidence="3 11" id="KW-0210">Decarboxylase</keyword>
<dbReference type="Gene3D" id="2.60.40.150">
    <property type="entry name" value="C2 domain"/>
    <property type="match status" value="2"/>
</dbReference>
<dbReference type="GO" id="GO:0000139">
    <property type="term" value="C:Golgi membrane"/>
    <property type="evidence" value="ECO:0007669"/>
    <property type="project" value="UniProtKB-SubCell"/>
</dbReference>
<comment type="catalytic activity">
    <reaction evidence="11">
        <text>a 1,2-diacyl-sn-glycero-3-phospho-L-serine + H(+) = a 1,2-diacyl-sn-glycero-3-phosphoethanolamine + CO2</text>
        <dbReference type="Rhea" id="RHEA:20828"/>
        <dbReference type="ChEBI" id="CHEBI:15378"/>
        <dbReference type="ChEBI" id="CHEBI:16526"/>
        <dbReference type="ChEBI" id="CHEBI:57262"/>
        <dbReference type="ChEBI" id="CHEBI:64612"/>
        <dbReference type="EC" id="4.1.1.65"/>
    </reaction>
</comment>
<dbReference type="InterPro" id="IPR033177">
    <property type="entry name" value="PSD-B"/>
</dbReference>
<comment type="domain">
    <text evidence="11">The C2 domains have an essential, but non-catalytic function. They may facilitate interactions with other proteins and are required for lipid transport function.</text>
</comment>
<dbReference type="AlphaFoldDB" id="A0A1E4RL14"/>
<dbReference type="InterPro" id="IPR033179">
    <property type="entry name" value="PSD_type2_pro"/>
</dbReference>
<dbReference type="SUPFAM" id="SSF49562">
    <property type="entry name" value="C2 domain (Calcium/lipid-binding domain, CaLB)"/>
    <property type="match status" value="2"/>
</dbReference>
<feature type="chain" id="PRO_5023454209" description="Phosphatidylserine decarboxylase 2 alpha chain" evidence="11">
    <location>
        <begin position="1041"/>
        <end position="1168"/>
    </location>
</feature>
<feature type="compositionally biased region" description="Acidic residues" evidence="12">
    <location>
        <begin position="1144"/>
        <end position="1162"/>
    </location>
</feature>
<keyword evidence="2 11" id="KW-0444">Lipid biosynthesis</keyword>
<dbReference type="NCBIfam" id="TIGR00163">
    <property type="entry name" value="PS_decarb"/>
    <property type="match status" value="1"/>
</dbReference>
<dbReference type="EC" id="4.1.1.65" evidence="11"/>
<evidence type="ECO:0000313" key="14">
    <source>
        <dbReference type="EMBL" id="ODV67967.1"/>
    </source>
</evidence>
<comment type="PTM">
    <text evidence="11">Is synthesized initially as an inactive proenzyme. Formation of the active enzyme involves a self-maturation process in which the active site pyruvoyl group is generated from an internal serine residue via an autocatalytic post-translational modification. Two non-identical subunits are generated from the proenzyme in this reaction, and the pyruvate is formed at the N-terminus of the alpha chain, which is derived from the carboxyl end of the proenzyme. The autoendoproteolytic cleavage occurs by a canonical serine protease mechanism, in which the side chain hydroxyl group of the serine supplies its oxygen atom to form the C-terminus of the beta chain, while the remainder of the serine residue undergoes an oxidative deamination to produce ammonia and the pyruvoyl prosthetic group on the alpha chain. During this reaction, the Ser that is part of the protease active site of the proenzyme becomes the pyruvoyl prosthetic group, which constitutes an essential element of the active site of the mature decarboxylase.</text>
</comment>
<evidence type="ECO:0000313" key="15">
    <source>
        <dbReference type="Proteomes" id="UP000095085"/>
    </source>
</evidence>
<keyword evidence="4 11" id="KW-0443">Lipid metabolism</keyword>
<feature type="active site" description="Charge relay system; for autoendoproteolytic cleavage activity" evidence="11">
    <location>
        <position position="892"/>
    </location>
</feature>
<dbReference type="InterPro" id="IPR003817">
    <property type="entry name" value="PS_Dcarbxylase"/>
</dbReference>
<dbReference type="UniPathway" id="UPA00558">
    <property type="reaction ID" value="UER00616"/>
</dbReference>
<keyword evidence="7 11" id="KW-0594">Phospholipid biosynthesis</keyword>
<dbReference type="GeneID" id="30993089"/>
<keyword evidence="10 11" id="KW-0670">Pyruvate</keyword>
<evidence type="ECO:0000256" key="1">
    <source>
        <dbReference type="ARBA" id="ARBA00005189"/>
    </source>
</evidence>
<dbReference type="GO" id="GO:0005795">
    <property type="term" value="C:Golgi stack"/>
    <property type="evidence" value="ECO:0007669"/>
    <property type="project" value="UniProtKB-UniRule"/>
</dbReference>
<feature type="domain" description="C2" evidence="13">
    <location>
        <begin position="380"/>
        <end position="510"/>
    </location>
</feature>
<keyword evidence="6 11" id="KW-0865">Zymogen</keyword>
<dbReference type="PANTHER" id="PTHR10067:SF17">
    <property type="entry name" value="PHOSPHATIDYLSERINE DECARBOXYLASE PROENZYME 2"/>
    <property type="match status" value="1"/>
</dbReference>
<comment type="function">
    <text evidence="11">Catalyzes the formation of phosphatidylethanolamine (PtdEtn) from phosphatidylserine (PtdSer). Plays a central role in phospholipid metabolism and in the interorganelle trafficking of phosphatidylserine.</text>
</comment>
<evidence type="ECO:0000256" key="3">
    <source>
        <dbReference type="ARBA" id="ARBA00022793"/>
    </source>
</evidence>
<dbReference type="GO" id="GO:0004609">
    <property type="term" value="F:phosphatidylserine decarboxylase activity"/>
    <property type="evidence" value="ECO:0007669"/>
    <property type="project" value="UniProtKB-UniRule"/>
</dbReference>
<keyword evidence="5 11" id="KW-0472">Membrane</keyword>
<comment type="cofactor">
    <cofactor evidence="11">
        <name>pyruvate</name>
        <dbReference type="ChEBI" id="CHEBI:15361"/>
    </cofactor>
    <text evidence="11">Binds 1 pyruvoyl group covalently per subunit.</text>
</comment>
<dbReference type="CDD" id="cd00030">
    <property type="entry name" value="C2"/>
    <property type="match status" value="1"/>
</dbReference>
<evidence type="ECO:0000256" key="4">
    <source>
        <dbReference type="ARBA" id="ARBA00023098"/>
    </source>
</evidence>
<evidence type="ECO:0000256" key="12">
    <source>
        <dbReference type="SAM" id="MobiDB-lite"/>
    </source>
</evidence>
<name>A0A1E4RL14_9ASCO</name>
<evidence type="ECO:0000256" key="8">
    <source>
        <dbReference type="ARBA" id="ARBA00023239"/>
    </source>
</evidence>
<feature type="chain" id="PRO_5023454208" description="Phosphatidylserine decarboxylase 2 beta chain" evidence="11">
    <location>
        <begin position="1"/>
        <end position="1040"/>
    </location>
</feature>
<comment type="similarity">
    <text evidence="11">Belongs to the phosphatidylserine decarboxylase family. PSD-B subfamily. Eukaryotic type II sub-subfamily.</text>
</comment>
<evidence type="ECO:0000256" key="6">
    <source>
        <dbReference type="ARBA" id="ARBA00023145"/>
    </source>
</evidence>
<dbReference type="CDD" id="cd04039">
    <property type="entry name" value="C2_PSD"/>
    <property type="match status" value="1"/>
</dbReference>
<dbReference type="Pfam" id="PF02666">
    <property type="entry name" value="PS_Dcarbxylase"/>
    <property type="match status" value="1"/>
</dbReference>
<dbReference type="GO" id="GO:0016540">
    <property type="term" value="P:protein autoprocessing"/>
    <property type="evidence" value="ECO:0007669"/>
    <property type="project" value="UniProtKB-UniRule"/>
</dbReference>
<dbReference type="Proteomes" id="UP000095085">
    <property type="component" value="Unassembled WGS sequence"/>
</dbReference>
<dbReference type="PROSITE" id="PS50004">
    <property type="entry name" value="C2"/>
    <property type="match status" value="2"/>
</dbReference>
<evidence type="ECO:0000256" key="11">
    <source>
        <dbReference type="HAMAP-Rule" id="MF_03209"/>
    </source>
</evidence>
<evidence type="ECO:0000256" key="2">
    <source>
        <dbReference type="ARBA" id="ARBA00022516"/>
    </source>
</evidence>
<keyword evidence="9 11" id="KW-1208">Phospholipid metabolism</keyword>
<dbReference type="InterPro" id="IPR000008">
    <property type="entry name" value="C2_dom"/>
</dbReference>
<feature type="region of interest" description="Disordered" evidence="12">
    <location>
        <begin position="1"/>
        <end position="25"/>
    </location>
</feature>
<reference evidence="15" key="1">
    <citation type="submission" date="2016-05" db="EMBL/GenBank/DDBJ databases">
        <title>Comparative genomics of biotechnologically important yeasts.</title>
        <authorList>
            <consortium name="DOE Joint Genome Institute"/>
            <person name="Riley R."/>
            <person name="Haridas S."/>
            <person name="Wolfe K.H."/>
            <person name="Lopes M.R."/>
            <person name="Hittinger C.T."/>
            <person name="Goker M."/>
            <person name="Salamov A."/>
            <person name="Wisecaver J."/>
            <person name="Long T.M."/>
            <person name="Aerts A.L."/>
            <person name="Barry K."/>
            <person name="Choi C."/>
            <person name="Clum A."/>
            <person name="Coughlan A.Y."/>
            <person name="Deshpande S."/>
            <person name="Douglass A.P."/>
            <person name="Hanson S.J."/>
            <person name="Klenk H.-P."/>
            <person name="Labutti K."/>
            <person name="Lapidus A."/>
            <person name="Lindquist E."/>
            <person name="Lipzen A."/>
            <person name="Meier-Kolthoff J.P."/>
            <person name="Ohm R.A."/>
            <person name="Otillar R.P."/>
            <person name="Pangilinan J."/>
            <person name="Peng Y."/>
            <person name="Rokas A."/>
            <person name="Rosa C.A."/>
            <person name="Scheuner C."/>
            <person name="Sibirny A.A."/>
            <person name="Slot J.C."/>
            <person name="Stielow J.B."/>
            <person name="Sun H."/>
            <person name="Kurtzman C.P."/>
            <person name="Blackwell M."/>
            <person name="Grigoriev I.V."/>
            <person name="Jeffries T.W."/>
        </authorList>
    </citation>
    <scope>NUCLEOTIDE SEQUENCE [LARGE SCALE GENOMIC DNA]</scope>
    <source>
        <strain evidence="15">NRRL Y-1933</strain>
    </source>
</reference>
<dbReference type="OrthoDB" id="67700at2759"/>
<feature type="active site" description="Charge relay system; for autoendoproteolytic cleavage activity" evidence="11">
    <location>
        <position position="954"/>
    </location>
</feature>
<feature type="active site" description="Schiff-base intermediate with substrate; via pyruvic acid; for decarboxylase activity" evidence="11">
    <location>
        <position position="1041"/>
    </location>
</feature>
<keyword evidence="15" id="KW-1185">Reference proteome</keyword>
<feature type="region of interest" description="Disordered" evidence="12">
    <location>
        <begin position="1139"/>
        <end position="1168"/>
    </location>
</feature>
<keyword evidence="11" id="KW-0967">Endosome</keyword>
<comment type="pathway">
    <text evidence="1">Lipid metabolism.</text>
</comment>
<evidence type="ECO:0000256" key="7">
    <source>
        <dbReference type="ARBA" id="ARBA00023209"/>
    </source>
</evidence>
<keyword evidence="11" id="KW-0333">Golgi apparatus</keyword>
<dbReference type="Pfam" id="PF00168">
    <property type="entry name" value="C2"/>
    <property type="match status" value="2"/>
</dbReference>
<feature type="modified residue" description="Pyruvic acid (Ser); by autocatalysis" evidence="11">
    <location>
        <position position="1041"/>
    </location>
</feature>
<feature type="compositionally biased region" description="Low complexity" evidence="12">
    <location>
        <begin position="517"/>
        <end position="538"/>
    </location>
</feature>
<dbReference type="STRING" id="984485.A0A1E4RL14"/>
<keyword evidence="8 11" id="KW-0456">Lyase</keyword>
<dbReference type="GO" id="GO:0006646">
    <property type="term" value="P:phosphatidylethanolamine biosynthetic process"/>
    <property type="evidence" value="ECO:0007669"/>
    <property type="project" value="UniProtKB-UniRule"/>
</dbReference>
<proteinExistence type="inferred from homology"/>
<dbReference type="PANTHER" id="PTHR10067">
    <property type="entry name" value="PHOSPHATIDYLSERINE DECARBOXYLASE"/>
    <property type="match status" value="1"/>
</dbReference>
<evidence type="ECO:0000256" key="5">
    <source>
        <dbReference type="ARBA" id="ARBA00023136"/>
    </source>
</evidence>
<protein>
    <recommendedName>
        <fullName evidence="11">Phosphatidylserine decarboxylase proenzyme 2</fullName>
        <ecNumber evidence="11">4.1.1.65</ecNumber>
    </recommendedName>
    <component>
        <recommendedName>
            <fullName evidence="11">Phosphatidylserine decarboxylase 2 beta chain</fullName>
        </recommendedName>
    </component>
    <component>
        <recommendedName>
            <fullName evidence="11">Phosphatidylserine decarboxylase 2 alpha chain</fullName>
        </recommendedName>
    </component>
</protein>
<evidence type="ECO:0000256" key="10">
    <source>
        <dbReference type="ARBA" id="ARBA00023317"/>
    </source>
</evidence>
<comment type="subcellular location">
    <subcellularLocation>
        <location evidence="11">Golgi apparatus membrane</location>
        <topology evidence="11">Peripheral membrane protein</topology>
        <orientation evidence="11">Cytoplasmic side</orientation>
    </subcellularLocation>
    <subcellularLocation>
        <location evidence="11">Endosome membrane</location>
        <topology evidence="11">Peripheral membrane protein</topology>
        <orientation evidence="11">Cytoplasmic side</orientation>
    </subcellularLocation>
</comment>
<feature type="region of interest" description="Disordered" evidence="12">
    <location>
        <begin position="498"/>
        <end position="538"/>
    </location>
</feature>
<feature type="active site" description="Charge relay system; for autoendoproteolytic cleavage activity" evidence="11">
    <location>
        <position position="1041"/>
    </location>
</feature>
<sequence length="1168" mass="133459">MLLRKSRPGANRSRSSSFKKTSQPPTWDSRLFLKINANRAADLVQPSQFLNDESNTQPALTSRKSVNPVLVALLNKTKKKTSRKLNTNQPTWDDIITIELKPNDYSQVLTLSIWDKHKSSKVYLGELRLFVKDIFIRDGVFKSSTELRWHKLYSTKSHHSFVTGSLLVSFELLIKKKKTKKSTRQKNLDIVEQEELPFSGFNSDSARVDSDLANNNVIVNVVPPSRNPTGAGELNDKVDNLAISDTEVEIKDANQALLQSWFDSLLYPDPSVSIIQLDDQGFYADEGEIFPDPAVGISDIESMDEASVYGRSRSGSNANSNHNSSLQFLSVTPPGEEDVASSDVSYFSTDSAFNSDFISDRENIFSENHSVKSKSKKRFGRKRKLKALEKFEVKNRKVLGVLFLEIVSCTDLPPLKNMTRTSFDMDPFVVVTFGKKTFRTSWKRHTLNPIFNERLAFEVMSHERNFDVQFSILDKDHFSFHDNVANLSLSMNDLRSLSTQVPEQKSEEEKEDLEVFSNVTPSGVSTPPTTTSQSLPAPNSLDDEILKKGIKILEDDNMVESIRKKKFMKRKKVTLLYADTSNFKTMNLSLKLHDSKLNEKYKPILKVRSRFQPYDELRRQFWKILLDQYNFNETPGQYDYIELISVLDTFGCENSDDIVAKFFQKYGRSTWGGDVLKDEEIIDCLEEHVLSKTKPEDKIFEIEKCPLCYQKKLSKKLDIDIITHVAICASKDWSIVNKLLVSSYVTPQAATKRWFSKVLIKLTYGKYQIGSNSANILVQDRTTGIIMEEKMGVYVRLGIRLLYKGLDKAKTRRVRQLLRKLSVKQGTKFDHPSSKNDIESFIKFHKLDLTQCLIEDPQKYNTFNEFFYRRLKPGARPNESPKDCRIVVSPADCRCTAFETVDLATELWIKGRNFSLAKLFNGNFSNLQDTDLFKPEKSTLGIFRLAPQDYHRFHCPVDGKIRSIKYIEGEYYTVNPMAIRSDLDVFGENVRVLISIDTKEFGTVIMIAVGAMMVGSTILSVKEGDFVKRGEEVGYFKFGGSTIVLLFEKLKFQFDVDLLDNSKTCIETLIRVGQSIGHAPEVDEFKRDHIDFGKQSKEFKLKLIRVLTGGDLNDPNELSNWESSNIKISNEDIKKLIKTTEDPGYVEDEEENDFDSEDDEILLDSRDH</sequence>
<dbReference type="InterPro" id="IPR035892">
    <property type="entry name" value="C2_domain_sf"/>
</dbReference>
<feature type="compositionally biased region" description="Polar residues" evidence="12">
    <location>
        <begin position="12"/>
        <end position="25"/>
    </location>
</feature>
<dbReference type="GO" id="GO:0010008">
    <property type="term" value="C:endosome membrane"/>
    <property type="evidence" value="ECO:0007669"/>
    <property type="project" value="UniProtKB-SubCell"/>
</dbReference>
<evidence type="ECO:0000259" key="13">
    <source>
        <dbReference type="PROSITE" id="PS50004"/>
    </source>
</evidence>
<gene>
    <name evidence="11" type="primary">PSD2</name>
    <name evidence="14" type="ORF">HYPBUDRAFT_107295</name>
</gene>
<feature type="domain" description="C2" evidence="13">
    <location>
        <begin position="12"/>
        <end position="144"/>
    </location>
</feature>
<accession>A0A1E4RL14</accession>
<evidence type="ECO:0000256" key="9">
    <source>
        <dbReference type="ARBA" id="ARBA00023264"/>
    </source>
</evidence>
<dbReference type="SMART" id="SM00239">
    <property type="entry name" value="C2"/>
    <property type="match status" value="2"/>
</dbReference>
<dbReference type="HAMAP" id="MF_00663">
    <property type="entry name" value="PS_decarb_PSD_B_type2"/>
    <property type="match status" value="1"/>
</dbReference>